<sequence length="1232" mass="135343">MTTNVLIANRGAIATRIIRTLKAMGHRAIAVYAEADKESLHVSQADEAYSLGEGAAATTYLDQDKLFEIAKQANVNAIHPGYGFLSENPDFVRRCEAEGVVFLGPTPEQMNAFGLKHSARELAAANKVPLVPGTDLLADLEQAKTAAAEIGYPIMLKSTAGGGGIGMQLCRSEQELVQAFDSVIRLSQNNFGNAGVFLEKFIETARHVEVQVFGDGEGNVVTLGARDCSLQRRNQKVVEETPPPCLSADTQQAMELTAKRLMSAVKYRSAGTVEYIYDVSSGDYYFLEVNTRLQVEHGVTEAIFNVDLVKWMIQLGLGELPAIEALAKDLTPEGHAVQVRVYAEDPNKDFQPCAGLLSQVSWPEASDLTEPGDPAAKKTAAQKPATPKKARIDHWIHAGLEVSPFFDPMLAKVIVHADNREQAFADLGKVLDKSQVYGIETNLGYLKQVLSDGDVRDGKVWTGLLNQFDYQPQSIDVLVAGTQTTIQDYPARKGYWDIGVPPSGPFDSRSFRLGNQLLGNAEDSAGLEITLSGPTLKFNTARRVVITGAVIDAKLNGEAVPMWQVIEVAAGQTLKLGKIESGSRSYLLVDGGIDCPDYLGSKSTFTLGQFGGHSGRALQAGDVLHLNQAATSDMQTNAITPAMIPDSLCQKGEHGEWTLHVIYGPHGAPDFFTDKDIQTFFDAEWEVHYNSSRTGIRLVGPKPEWARRDGGEAGMHPSNIHDNAYAIGTIDFTGDMPVILGPDGPSLGGFVCPATVIAADLWKLGQLRAGDKVKFVPVSMAQAVAVEKAQLDAITALEPISVEMQPYLPETPVVKTLSEAEVGIDVVYRPSGDKYLLVEYGPLVLDIELRFRVHALMLWLQQHSLPGIEELTPGIRSLQVHYDSQQLSIDALLNHLEQAEKAMGDLESMELPSRVVHLPLSWDDEACRLAIEKYMKSVRPDAPWCPSNIEFIRRINGLESIEEVKKIVFDASYLVMGLGDVYLGAPVATPLDPRHRLVTTKYNPARTWTAENSVGIGGAYMCVYGMEGPGGYQFVGRTCQMWNRYWQPEKQDANFSKPWLLRFFDQIRFYPVSAEDLVEIRQGFPQGRYPLKIEQTSFSLKQYKQFLSENAEDIDSFVSSRDQAFDQELQRWEASGQLHFDASQALASDDNEGEQMPDNCITVDSHVAGSVWQLMVEQGQQVEEGQPLAILESMKMEIQVLAPSAGKVHSLRRDQGAQVNAGQSLIWLEEQV</sequence>
<feature type="coiled-coil region" evidence="8">
    <location>
        <begin position="882"/>
        <end position="909"/>
    </location>
</feature>
<dbReference type="Pfam" id="PF02785">
    <property type="entry name" value="Biotin_carb_C"/>
    <property type="match status" value="1"/>
</dbReference>
<dbReference type="SMART" id="SM00797">
    <property type="entry name" value="AHS2"/>
    <property type="match status" value="1"/>
</dbReference>
<dbReference type="PROSITE" id="PS50979">
    <property type="entry name" value="BC"/>
    <property type="match status" value="1"/>
</dbReference>
<dbReference type="EMBL" id="JBHUHT010000007">
    <property type="protein sequence ID" value="MFD2095055.1"/>
    <property type="molecule type" value="Genomic_DNA"/>
</dbReference>
<dbReference type="SUPFAM" id="SSF52440">
    <property type="entry name" value="PreATP-grasp domain"/>
    <property type="match status" value="1"/>
</dbReference>
<dbReference type="CDD" id="cd06850">
    <property type="entry name" value="biotinyl_domain"/>
    <property type="match status" value="1"/>
</dbReference>
<gene>
    <name evidence="13" type="primary">uca</name>
    <name evidence="13" type="ORF">ACFSJ3_03600</name>
</gene>
<dbReference type="Gene3D" id="3.30.470.20">
    <property type="entry name" value="ATP-grasp fold, B domain"/>
    <property type="match status" value="1"/>
</dbReference>
<dbReference type="PROSITE" id="PS50975">
    <property type="entry name" value="ATP_GRASP"/>
    <property type="match status" value="1"/>
</dbReference>
<dbReference type="InterPro" id="IPR011054">
    <property type="entry name" value="Rudment_hybrid_motif"/>
</dbReference>
<evidence type="ECO:0000256" key="7">
    <source>
        <dbReference type="PROSITE-ProRule" id="PRU00409"/>
    </source>
</evidence>
<feature type="domain" description="Lipoyl-binding" evidence="10">
    <location>
        <begin position="1151"/>
        <end position="1229"/>
    </location>
</feature>
<dbReference type="InterPro" id="IPR011053">
    <property type="entry name" value="Single_hybrid_motif"/>
</dbReference>
<dbReference type="EC" id="6.3.4.6" evidence="13"/>
<dbReference type="InterPro" id="IPR003833">
    <property type="entry name" value="CT_C_D"/>
</dbReference>
<evidence type="ECO:0000313" key="13">
    <source>
        <dbReference type="EMBL" id="MFD2095055.1"/>
    </source>
</evidence>
<dbReference type="Gene3D" id="2.40.50.100">
    <property type="match status" value="1"/>
</dbReference>
<evidence type="ECO:0000256" key="4">
    <source>
        <dbReference type="ARBA" id="ARBA00022801"/>
    </source>
</evidence>
<accession>A0ABW4XHP1</accession>
<dbReference type="InterPro" id="IPR011764">
    <property type="entry name" value="Biotin_carboxylation_dom"/>
</dbReference>
<dbReference type="NCBIfam" id="TIGR00724">
    <property type="entry name" value="urea_amlyse_rel"/>
    <property type="match status" value="1"/>
</dbReference>
<dbReference type="InterPro" id="IPR050856">
    <property type="entry name" value="Biotin_carboxylase_complex"/>
</dbReference>
<evidence type="ECO:0000256" key="6">
    <source>
        <dbReference type="ARBA" id="ARBA00023267"/>
    </source>
</evidence>
<keyword evidence="3 7" id="KW-0547">Nucleotide-binding</keyword>
<evidence type="ECO:0000256" key="8">
    <source>
        <dbReference type="SAM" id="Coils"/>
    </source>
</evidence>
<keyword evidence="8" id="KW-0175">Coiled coil</keyword>
<dbReference type="RefSeq" id="WP_345337876.1">
    <property type="nucleotide sequence ID" value="NZ_BAABLI010000004.1"/>
</dbReference>
<evidence type="ECO:0000256" key="5">
    <source>
        <dbReference type="ARBA" id="ARBA00022840"/>
    </source>
</evidence>
<evidence type="ECO:0000256" key="2">
    <source>
        <dbReference type="ARBA" id="ARBA00022598"/>
    </source>
</evidence>
<dbReference type="PANTHER" id="PTHR18866">
    <property type="entry name" value="CARBOXYLASE:PYRUVATE/ACETYL-COA/PROPIONYL-COA CARBOXYLASE"/>
    <property type="match status" value="1"/>
</dbReference>
<dbReference type="InterPro" id="IPR014084">
    <property type="entry name" value="Urea_COase"/>
</dbReference>
<dbReference type="SMART" id="SM00796">
    <property type="entry name" value="AHS1"/>
    <property type="match status" value="1"/>
</dbReference>
<dbReference type="InterPro" id="IPR005481">
    <property type="entry name" value="BC-like_N"/>
</dbReference>
<evidence type="ECO:0000259" key="11">
    <source>
        <dbReference type="PROSITE" id="PS50975"/>
    </source>
</evidence>
<dbReference type="SUPFAM" id="SSF51230">
    <property type="entry name" value="Single hybrid motif"/>
    <property type="match status" value="1"/>
</dbReference>
<dbReference type="InterPro" id="IPR016185">
    <property type="entry name" value="PreATP-grasp_dom_sf"/>
</dbReference>
<keyword evidence="6" id="KW-0092">Biotin</keyword>
<dbReference type="PROSITE" id="PS50968">
    <property type="entry name" value="BIOTINYL_LIPOYL"/>
    <property type="match status" value="1"/>
</dbReference>
<dbReference type="Pfam" id="PF00364">
    <property type="entry name" value="Biotin_lipoyl"/>
    <property type="match status" value="1"/>
</dbReference>
<dbReference type="Proteomes" id="UP001597380">
    <property type="component" value="Unassembled WGS sequence"/>
</dbReference>
<comment type="cofactor">
    <cofactor evidence="1">
        <name>biotin</name>
        <dbReference type="ChEBI" id="CHEBI:57586"/>
    </cofactor>
</comment>
<dbReference type="SUPFAM" id="SSF160467">
    <property type="entry name" value="PH0987 N-terminal domain-like"/>
    <property type="match status" value="1"/>
</dbReference>
<keyword evidence="2 13" id="KW-0436">Ligase</keyword>
<evidence type="ECO:0000256" key="3">
    <source>
        <dbReference type="ARBA" id="ARBA00022741"/>
    </source>
</evidence>
<comment type="caution">
    <text evidence="13">The sequence shown here is derived from an EMBL/GenBank/DDBJ whole genome shotgun (WGS) entry which is preliminary data.</text>
</comment>
<feature type="region of interest" description="Disordered" evidence="9">
    <location>
        <begin position="364"/>
        <end position="385"/>
    </location>
</feature>
<proteinExistence type="predicted"/>
<dbReference type="SUPFAM" id="SSF50891">
    <property type="entry name" value="Cyclophilin-like"/>
    <property type="match status" value="2"/>
</dbReference>
<dbReference type="InterPro" id="IPR003778">
    <property type="entry name" value="CT_A_B"/>
</dbReference>
<name>A0ABW4XHP1_9GAMM</name>
<evidence type="ECO:0000259" key="12">
    <source>
        <dbReference type="PROSITE" id="PS50979"/>
    </source>
</evidence>
<dbReference type="Gene3D" id="3.30.1360.40">
    <property type="match status" value="1"/>
</dbReference>
<evidence type="ECO:0000256" key="9">
    <source>
        <dbReference type="SAM" id="MobiDB-lite"/>
    </source>
</evidence>
<dbReference type="InterPro" id="IPR005479">
    <property type="entry name" value="CPAse_ATP-bd"/>
</dbReference>
<protein>
    <submittedName>
        <fullName evidence="13">Urea carboxylase</fullName>
        <ecNumber evidence="13">6.3.4.6</ecNumber>
    </submittedName>
</protein>
<dbReference type="PROSITE" id="PS00866">
    <property type="entry name" value="CPSASE_1"/>
    <property type="match status" value="1"/>
</dbReference>
<keyword evidence="14" id="KW-1185">Reference proteome</keyword>
<dbReference type="PROSITE" id="PS00867">
    <property type="entry name" value="CPSASE_2"/>
    <property type="match status" value="1"/>
</dbReference>
<dbReference type="SUPFAM" id="SSF51246">
    <property type="entry name" value="Rudiment single hybrid motif"/>
    <property type="match status" value="1"/>
</dbReference>
<dbReference type="InterPro" id="IPR011761">
    <property type="entry name" value="ATP-grasp"/>
</dbReference>
<dbReference type="Pfam" id="PF02626">
    <property type="entry name" value="CT_A_B"/>
    <property type="match status" value="1"/>
</dbReference>
<evidence type="ECO:0000313" key="14">
    <source>
        <dbReference type="Proteomes" id="UP001597380"/>
    </source>
</evidence>
<feature type="domain" description="Biotin carboxylation" evidence="12">
    <location>
        <begin position="1"/>
        <end position="470"/>
    </location>
</feature>
<dbReference type="InterPro" id="IPR029000">
    <property type="entry name" value="Cyclophilin-like_dom_sf"/>
</dbReference>
<dbReference type="Pfam" id="PF02682">
    <property type="entry name" value="CT_C_D"/>
    <property type="match status" value="1"/>
</dbReference>
<dbReference type="InterPro" id="IPR000089">
    <property type="entry name" value="Biotin_lipoyl"/>
</dbReference>
<evidence type="ECO:0000259" key="10">
    <source>
        <dbReference type="PROSITE" id="PS50968"/>
    </source>
</evidence>
<organism evidence="13 14">
    <name type="scientific">Corallincola platygyrae</name>
    <dbReference type="NCBI Taxonomy" id="1193278"/>
    <lineage>
        <taxon>Bacteria</taxon>
        <taxon>Pseudomonadati</taxon>
        <taxon>Pseudomonadota</taxon>
        <taxon>Gammaproteobacteria</taxon>
        <taxon>Alteromonadales</taxon>
        <taxon>Psychromonadaceae</taxon>
        <taxon>Corallincola</taxon>
    </lineage>
</organism>
<keyword evidence="5 7" id="KW-0067">ATP-binding</keyword>
<dbReference type="PANTHER" id="PTHR18866:SF128">
    <property type="entry name" value="UREA AMIDOLYASE"/>
    <property type="match status" value="1"/>
</dbReference>
<dbReference type="NCBIfam" id="TIGR02712">
    <property type="entry name" value="urea_carbox"/>
    <property type="match status" value="1"/>
</dbReference>
<dbReference type="InterPro" id="IPR005482">
    <property type="entry name" value="Biotin_COase_C"/>
</dbReference>
<evidence type="ECO:0000256" key="1">
    <source>
        <dbReference type="ARBA" id="ARBA00001953"/>
    </source>
</evidence>
<dbReference type="Gene3D" id="2.40.100.10">
    <property type="entry name" value="Cyclophilin-like"/>
    <property type="match status" value="2"/>
</dbReference>
<dbReference type="Pfam" id="PF02786">
    <property type="entry name" value="CPSase_L_D2"/>
    <property type="match status" value="1"/>
</dbReference>
<keyword evidence="4" id="KW-0378">Hydrolase</keyword>
<dbReference type="SUPFAM" id="SSF56059">
    <property type="entry name" value="Glutathione synthetase ATP-binding domain-like"/>
    <property type="match status" value="1"/>
</dbReference>
<dbReference type="SMART" id="SM00878">
    <property type="entry name" value="Biotin_carb_C"/>
    <property type="match status" value="1"/>
</dbReference>
<feature type="domain" description="ATP-grasp" evidence="11">
    <location>
        <begin position="120"/>
        <end position="317"/>
    </location>
</feature>
<dbReference type="Pfam" id="PF00289">
    <property type="entry name" value="Biotin_carb_N"/>
    <property type="match status" value="1"/>
</dbReference>
<dbReference type="GO" id="GO:0004847">
    <property type="term" value="F:urea carboxylase activity"/>
    <property type="evidence" value="ECO:0007669"/>
    <property type="project" value="UniProtKB-EC"/>
</dbReference>
<reference evidence="14" key="1">
    <citation type="journal article" date="2019" name="Int. J. Syst. Evol. Microbiol.">
        <title>The Global Catalogue of Microorganisms (GCM) 10K type strain sequencing project: providing services to taxonomists for standard genome sequencing and annotation.</title>
        <authorList>
            <consortium name="The Broad Institute Genomics Platform"/>
            <consortium name="The Broad Institute Genome Sequencing Center for Infectious Disease"/>
            <person name="Wu L."/>
            <person name="Ma J."/>
        </authorList>
    </citation>
    <scope>NUCLEOTIDE SEQUENCE [LARGE SCALE GENOMIC DNA]</scope>
    <source>
        <strain evidence="14">CGMCC 1.10992</strain>
    </source>
</reference>